<dbReference type="SUPFAM" id="SSF49265">
    <property type="entry name" value="Fibronectin type III"/>
    <property type="match status" value="1"/>
</dbReference>
<gene>
    <name evidence="8" type="ORF">V5799_027079</name>
</gene>
<accession>A0AAQ4DGR5</accession>
<dbReference type="InterPro" id="IPR019326">
    <property type="entry name" value="NDNF"/>
</dbReference>
<dbReference type="InterPro" id="IPR045805">
    <property type="entry name" value="NDNF_C"/>
</dbReference>
<dbReference type="AlphaFoldDB" id="A0AAQ4DGR5"/>
<evidence type="ECO:0000256" key="5">
    <source>
        <dbReference type="ARBA" id="ARBA00023180"/>
    </source>
</evidence>
<keyword evidence="5" id="KW-0325">Glycoprotein</keyword>
<dbReference type="GO" id="GO:0005576">
    <property type="term" value="C:extracellular region"/>
    <property type="evidence" value="ECO:0007669"/>
    <property type="project" value="UniProtKB-SubCell"/>
</dbReference>
<proteinExistence type="predicted"/>
<evidence type="ECO:0000256" key="2">
    <source>
        <dbReference type="ARBA" id="ARBA00022525"/>
    </source>
</evidence>
<keyword evidence="2" id="KW-0964">Secreted</keyword>
<evidence type="ECO:0000313" key="9">
    <source>
        <dbReference type="Proteomes" id="UP001321473"/>
    </source>
</evidence>
<reference evidence="8 9" key="1">
    <citation type="journal article" date="2023" name="Arcadia Sci">
        <title>De novo assembly of a long-read Amblyomma americanum tick genome.</title>
        <authorList>
            <person name="Chou S."/>
            <person name="Poskanzer K.E."/>
            <person name="Rollins M."/>
            <person name="Thuy-Boun P.S."/>
        </authorList>
    </citation>
    <scope>NUCLEOTIDE SEQUENCE [LARGE SCALE GENOMIC DNA]</scope>
    <source>
        <strain evidence="8">F_SG_1</strain>
        <tissue evidence="8">Salivary glands</tissue>
    </source>
</reference>
<comment type="subcellular location">
    <subcellularLocation>
        <location evidence="1">Secreted</location>
    </subcellularLocation>
</comment>
<dbReference type="InterPro" id="IPR003961">
    <property type="entry name" value="FN3_dom"/>
</dbReference>
<organism evidence="8 9">
    <name type="scientific">Amblyomma americanum</name>
    <name type="common">Lone star tick</name>
    <dbReference type="NCBI Taxonomy" id="6943"/>
    <lineage>
        <taxon>Eukaryota</taxon>
        <taxon>Metazoa</taxon>
        <taxon>Ecdysozoa</taxon>
        <taxon>Arthropoda</taxon>
        <taxon>Chelicerata</taxon>
        <taxon>Arachnida</taxon>
        <taxon>Acari</taxon>
        <taxon>Parasitiformes</taxon>
        <taxon>Ixodida</taxon>
        <taxon>Ixodoidea</taxon>
        <taxon>Ixodidae</taxon>
        <taxon>Amblyomminae</taxon>
        <taxon>Amblyomma</taxon>
    </lineage>
</organism>
<dbReference type="InterPro" id="IPR036116">
    <property type="entry name" value="FN3_sf"/>
</dbReference>
<keyword evidence="3" id="KW-0732">Signal</keyword>
<evidence type="ECO:0000256" key="3">
    <source>
        <dbReference type="ARBA" id="ARBA00022729"/>
    </source>
</evidence>
<dbReference type="InterPro" id="IPR055271">
    <property type="entry name" value="NDNF_Fn(III)_1"/>
</dbReference>
<dbReference type="Pfam" id="PF19433">
    <property type="entry name" value="NDNF_C"/>
    <property type="match status" value="1"/>
</dbReference>
<feature type="domain" description="Fibronectin type-III" evidence="7">
    <location>
        <begin position="114"/>
        <end position="249"/>
    </location>
</feature>
<comment type="caution">
    <text evidence="8">The sequence shown here is derived from an EMBL/GenBank/DDBJ whole genome shotgun (WGS) entry which is preliminary data.</text>
</comment>
<evidence type="ECO:0000256" key="6">
    <source>
        <dbReference type="ARBA" id="ARBA00024096"/>
    </source>
</evidence>
<dbReference type="Pfam" id="PF10179">
    <property type="entry name" value="NDNF"/>
    <property type="match status" value="1"/>
</dbReference>
<keyword evidence="4" id="KW-0677">Repeat</keyword>
<name>A0AAQ4DGR5_AMBAM</name>
<feature type="domain" description="Fibronectin type-III" evidence="7">
    <location>
        <begin position="372"/>
        <end position="483"/>
    </location>
</feature>
<evidence type="ECO:0000256" key="4">
    <source>
        <dbReference type="ARBA" id="ARBA00022737"/>
    </source>
</evidence>
<keyword evidence="9" id="KW-1185">Reference proteome</keyword>
<sequence>MYRLFPCLRLAAIGTDTALQLKRWHHLTVPRQHTNNGISSLGAESRDPSALLYRDDGASTEPVVGGSFYGRGRLSFSRRDAPRGVYMLEFDSDSADTSVRVYGTSDADAHYPFPLLPVKPKVDVLQVRNGRVLFTWKPSPSEGTTHQDVQYCVAANRKDNFHTKCAVDSALRGDVPSPPHPDSGFGFWWEKATRRKLALRSREMQRGVRPQSDVVFECVGRRTWHSFADLEVDQRYYIDVFALNVKTNSSTAYPGTSVVARSVGNQRIQDNQLVRIVLDQRDNFAHTAKYSVNANVPTVWMFVQSCSGPGPIQLSVTLRKAKVLTAEVMDTRTLTLNHPSNGTYVIKISSTVPQLRRVHLLVSKKYHKFPFPTLPDDNGVKVMGSLTTCNSVTLAWKAALDEKVRYCIFKQEVRGSYSGVFARAQDFCDETKLAEKSGKVSCRRYHRFSKHRFQNVIMQKIRKLQPDTTYVFEVLVTKARGRTLAYEKVWATTHRSCSSSYRKGKR</sequence>
<dbReference type="PANTHER" id="PTHR14619">
    <property type="entry name" value="NEURON-DERIVED NEUROTROPHIC FACTOR"/>
    <property type="match status" value="1"/>
</dbReference>
<protein>
    <recommendedName>
        <fullName evidence="6">Protein NDNF</fullName>
    </recommendedName>
</protein>
<dbReference type="EMBL" id="JARKHS020030889">
    <property type="protein sequence ID" value="KAK8761655.1"/>
    <property type="molecule type" value="Genomic_DNA"/>
</dbReference>
<evidence type="ECO:0000256" key="1">
    <source>
        <dbReference type="ARBA" id="ARBA00004613"/>
    </source>
</evidence>
<evidence type="ECO:0000259" key="7">
    <source>
        <dbReference type="SMART" id="SM00060"/>
    </source>
</evidence>
<evidence type="ECO:0000313" key="8">
    <source>
        <dbReference type="EMBL" id="KAK8761655.1"/>
    </source>
</evidence>
<dbReference type="Proteomes" id="UP001321473">
    <property type="component" value="Unassembled WGS sequence"/>
</dbReference>
<dbReference type="PANTHER" id="PTHR14619:SF3">
    <property type="entry name" value="PROTEIN NDNF"/>
    <property type="match status" value="1"/>
</dbReference>
<dbReference type="SMART" id="SM00060">
    <property type="entry name" value="FN3"/>
    <property type="match status" value="2"/>
</dbReference>